<proteinExistence type="predicted"/>
<dbReference type="STRING" id="1602171.ST44_07800"/>
<comment type="caution">
    <text evidence="1">The sequence shown here is derived from an EMBL/GenBank/DDBJ whole genome shotgun (WGS) entry which is preliminary data.</text>
</comment>
<dbReference type="AlphaFoldDB" id="A0A0D0IVL9"/>
<keyword evidence="2" id="KW-1185">Reference proteome</keyword>
<dbReference type="EMBL" id="JXQK01000056">
    <property type="protein sequence ID" value="KIP62190.1"/>
    <property type="molecule type" value="Genomic_DNA"/>
</dbReference>
<evidence type="ECO:0000313" key="2">
    <source>
        <dbReference type="Proteomes" id="UP000032046"/>
    </source>
</evidence>
<name>A0A0D0IVL9_9BACT</name>
<dbReference type="InterPro" id="IPR029044">
    <property type="entry name" value="Nucleotide-diphossugar_trans"/>
</dbReference>
<evidence type="ECO:0000313" key="1">
    <source>
        <dbReference type="EMBL" id="KIP62190.1"/>
    </source>
</evidence>
<reference evidence="1 2" key="1">
    <citation type="submission" date="2015-01" db="EMBL/GenBank/DDBJ databases">
        <title>Comparative genomics of non-oral Prevotella species.</title>
        <authorList>
            <person name="Accetto T."/>
            <person name="Nograsek B."/>
            <person name="Avgustin G."/>
        </authorList>
    </citation>
    <scope>NUCLEOTIDE SEQUENCE [LARGE SCALE GENOMIC DNA]</scope>
    <source>
        <strain evidence="1 2">P5-119</strain>
    </source>
</reference>
<gene>
    <name evidence="1" type="ORF">ST44_07800</name>
</gene>
<dbReference type="Gene3D" id="3.90.550.10">
    <property type="entry name" value="Spore Coat Polysaccharide Biosynthesis Protein SpsA, Chain A"/>
    <property type="match status" value="1"/>
</dbReference>
<accession>A0A0D0IVL9</accession>
<organism evidence="1 2">
    <name type="scientific">Prevotella pectinovora</name>
    <dbReference type="NCBI Taxonomy" id="1602169"/>
    <lineage>
        <taxon>Bacteria</taxon>
        <taxon>Pseudomonadati</taxon>
        <taxon>Bacteroidota</taxon>
        <taxon>Bacteroidia</taxon>
        <taxon>Bacteroidales</taxon>
        <taxon>Prevotellaceae</taxon>
        <taxon>Prevotella</taxon>
    </lineage>
</organism>
<sequence>MKTPILYVLTSSENDLYLEELWVSLFSLHYFNKEVTVKVLSDESTAKRIKARPELCAMIDDLYPVDVPQDYPAKERSRFIKTNIRNLVEGDFLFIDTDTVICAPLDEVDNLTVKNIGMVPELHGPFKEHLTYNYTVADTNRIFDTDTSDSPYWFNSGCMLVRDNTFTHEFFRKWQENWKYSAFKKNNSSDQRALLKTDHDYGYVIECIPDVYNAQIAMSLKWFYEAKIVHFWHFRKFFTPNMDFSPFFSHQIYRDLKKKGTIDEDIAYMILHCKNQFRNDSMICGEKEIGLVMHPINTVLWTQYKKGGFVHWIINKLIKYVSLYNRCANKIKRK</sequence>
<dbReference type="Proteomes" id="UP000032046">
    <property type="component" value="Unassembled WGS sequence"/>
</dbReference>
<evidence type="ECO:0008006" key="3">
    <source>
        <dbReference type="Google" id="ProtNLM"/>
    </source>
</evidence>
<protein>
    <recommendedName>
        <fullName evidence="3">Glycosyl transferase family 8</fullName>
    </recommendedName>
</protein>
<dbReference type="RefSeq" id="WP_042519398.1">
    <property type="nucleotide sequence ID" value="NZ_JXQK01000056.1"/>
</dbReference>
<dbReference type="SUPFAM" id="SSF53448">
    <property type="entry name" value="Nucleotide-diphospho-sugar transferases"/>
    <property type="match status" value="1"/>
</dbReference>